<keyword evidence="6" id="KW-0378">Hydrolase</keyword>
<dbReference type="GO" id="GO:0140933">
    <property type="term" value="F:5'-(N(7)-methylguanosine 5'-triphospho)-[mRNA] hydrolase activity"/>
    <property type="evidence" value="ECO:0007669"/>
    <property type="project" value="InterPro"/>
</dbReference>
<proteinExistence type="inferred from homology"/>
<evidence type="ECO:0000313" key="11">
    <source>
        <dbReference type="Proteomes" id="UP001152523"/>
    </source>
</evidence>
<dbReference type="InterPro" id="IPR020084">
    <property type="entry name" value="NUDIX_hydrolase_CS"/>
</dbReference>
<evidence type="ECO:0000313" key="10">
    <source>
        <dbReference type="EMBL" id="CAH9124906.1"/>
    </source>
</evidence>
<keyword evidence="8" id="KW-0464">Manganese</keyword>
<dbReference type="GO" id="GO:0000290">
    <property type="term" value="P:deadenylation-dependent decapping of nuclear-transcribed mRNA"/>
    <property type="evidence" value="ECO:0007669"/>
    <property type="project" value="InterPro"/>
</dbReference>
<keyword evidence="5" id="KW-0479">Metal-binding</keyword>
<evidence type="ECO:0000256" key="4">
    <source>
        <dbReference type="ARBA" id="ARBA00022490"/>
    </source>
</evidence>
<evidence type="ECO:0000256" key="8">
    <source>
        <dbReference type="ARBA" id="ARBA00023211"/>
    </source>
</evidence>
<name>A0AAV0EPL3_9ASTE</name>
<dbReference type="SMART" id="SM01125">
    <property type="entry name" value="DCP2"/>
    <property type="match status" value="1"/>
</dbReference>
<dbReference type="Gene3D" id="1.10.10.1050">
    <property type="entry name" value="Dcp2, box A domain"/>
    <property type="match status" value="1"/>
</dbReference>
<evidence type="ECO:0000256" key="6">
    <source>
        <dbReference type="ARBA" id="ARBA00022801"/>
    </source>
</evidence>
<dbReference type="GO" id="GO:0005737">
    <property type="term" value="C:cytoplasm"/>
    <property type="evidence" value="ECO:0007669"/>
    <property type="project" value="UniProtKB-SubCell"/>
</dbReference>
<dbReference type="PANTHER" id="PTHR23114">
    <property type="entry name" value="M7GPPPN-MRNA HYDROLASE"/>
    <property type="match status" value="1"/>
</dbReference>
<dbReference type="AlphaFoldDB" id="A0AAV0EPL3"/>
<evidence type="ECO:0000256" key="1">
    <source>
        <dbReference type="ARBA" id="ARBA00001936"/>
    </source>
</evidence>
<comment type="similarity">
    <text evidence="3">Belongs to the Nudix hydrolase family. DCP2 subfamily.</text>
</comment>
<dbReference type="Gene3D" id="3.90.79.10">
    <property type="entry name" value="Nucleoside Triphosphate Pyrophosphohydrolase"/>
    <property type="match status" value="1"/>
</dbReference>
<dbReference type="InterPro" id="IPR007722">
    <property type="entry name" value="DCP2_BoxA"/>
</dbReference>
<comment type="cofactor">
    <cofactor evidence="1">
        <name>Mn(2+)</name>
        <dbReference type="ChEBI" id="CHEBI:29035"/>
    </cofactor>
</comment>
<keyword evidence="4" id="KW-0963">Cytoplasm</keyword>
<reference evidence="10" key="1">
    <citation type="submission" date="2022-07" db="EMBL/GenBank/DDBJ databases">
        <authorList>
            <person name="Macas J."/>
            <person name="Novak P."/>
            <person name="Neumann P."/>
        </authorList>
    </citation>
    <scope>NUCLEOTIDE SEQUENCE</scope>
</reference>
<dbReference type="Pfam" id="PF00293">
    <property type="entry name" value="NUDIX"/>
    <property type="match status" value="1"/>
</dbReference>
<feature type="domain" description="Nudix hydrolase" evidence="9">
    <location>
        <begin position="102"/>
        <end position="236"/>
    </location>
</feature>
<accession>A0AAV0EPL3</accession>
<comment type="caution">
    <text evidence="10">The sequence shown here is derived from an EMBL/GenBank/DDBJ whole genome shotgun (WGS) entry which is preliminary data.</text>
</comment>
<dbReference type="SUPFAM" id="SSF140586">
    <property type="entry name" value="Dcp2 domain-like"/>
    <property type="match status" value="1"/>
</dbReference>
<evidence type="ECO:0000256" key="2">
    <source>
        <dbReference type="ARBA" id="ARBA00004496"/>
    </source>
</evidence>
<protein>
    <recommendedName>
        <fullName evidence="9">Nudix hydrolase domain-containing protein</fullName>
    </recommendedName>
</protein>
<dbReference type="EMBL" id="CAMAPF010000935">
    <property type="protein sequence ID" value="CAH9124906.1"/>
    <property type="molecule type" value="Genomic_DNA"/>
</dbReference>
<keyword evidence="11" id="KW-1185">Reference proteome</keyword>
<dbReference type="InterPro" id="IPR044099">
    <property type="entry name" value="Dcp2_NUDIX"/>
</dbReference>
<organism evidence="10 11">
    <name type="scientific">Cuscuta epithymum</name>
    <dbReference type="NCBI Taxonomy" id="186058"/>
    <lineage>
        <taxon>Eukaryota</taxon>
        <taxon>Viridiplantae</taxon>
        <taxon>Streptophyta</taxon>
        <taxon>Embryophyta</taxon>
        <taxon>Tracheophyta</taxon>
        <taxon>Spermatophyta</taxon>
        <taxon>Magnoliopsida</taxon>
        <taxon>eudicotyledons</taxon>
        <taxon>Gunneridae</taxon>
        <taxon>Pentapetalae</taxon>
        <taxon>asterids</taxon>
        <taxon>lamiids</taxon>
        <taxon>Solanales</taxon>
        <taxon>Convolvulaceae</taxon>
        <taxon>Cuscuteae</taxon>
        <taxon>Cuscuta</taxon>
        <taxon>Cuscuta subgen. Cuscuta</taxon>
    </lineage>
</organism>
<dbReference type="InterPro" id="IPR000086">
    <property type="entry name" value="NUDIX_hydrolase_dom"/>
</dbReference>
<dbReference type="InterPro" id="IPR015797">
    <property type="entry name" value="NUDIX_hydrolase-like_dom_sf"/>
</dbReference>
<dbReference type="PANTHER" id="PTHR23114:SF17">
    <property type="entry name" value="M7GPPPN-MRNA HYDROLASE"/>
    <property type="match status" value="1"/>
</dbReference>
<dbReference type="CDD" id="cd03672">
    <property type="entry name" value="NUDIX_Dcp2p_Nudt20"/>
    <property type="match status" value="1"/>
</dbReference>
<dbReference type="GO" id="GO:0030145">
    <property type="term" value="F:manganese ion binding"/>
    <property type="evidence" value="ECO:0007669"/>
    <property type="project" value="InterPro"/>
</dbReference>
<dbReference type="InterPro" id="IPR036189">
    <property type="entry name" value="DCP2_BoxA_sf"/>
</dbReference>
<evidence type="ECO:0000256" key="3">
    <source>
        <dbReference type="ARBA" id="ARBA00005279"/>
    </source>
</evidence>
<evidence type="ECO:0000259" key="9">
    <source>
        <dbReference type="PROSITE" id="PS51462"/>
    </source>
</evidence>
<dbReference type="Pfam" id="PF05026">
    <property type="entry name" value="DCP2"/>
    <property type="match status" value="1"/>
</dbReference>
<dbReference type="PROSITE" id="PS00893">
    <property type="entry name" value="NUDIX_BOX"/>
    <property type="match status" value="1"/>
</dbReference>
<keyword evidence="7" id="KW-0694">RNA-binding</keyword>
<gene>
    <name evidence="10" type="ORF">CEPIT_LOCUS26337</name>
</gene>
<dbReference type="Proteomes" id="UP001152523">
    <property type="component" value="Unassembled WGS sequence"/>
</dbReference>
<dbReference type="SUPFAM" id="SSF55811">
    <property type="entry name" value="Nudix"/>
    <property type="match status" value="1"/>
</dbReference>
<dbReference type="GO" id="GO:0000184">
    <property type="term" value="P:nuclear-transcribed mRNA catabolic process, nonsense-mediated decay"/>
    <property type="evidence" value="ECO:0007669"/>
    <property type="project" value="InterPro"/>
</dbReference>
<dbReference type="FunFam" id="3.90.79.10:FF:000003">
    <property type="entry name" value="M7GpppN-mRNA hydrolase isoform 2"/>
    <property type="match status" value="1"/>
</dbReference>
<sequence length="286" mass="32852">MSRFINPSKNGHLLPPQALLDDICSRFILNVPNEDLQSFERIMFLVEYAHWFYEDNLVEKDPSLKSFTLKEFTSLLFHSCDAFKPYAAHVDDIFQDFISYKVRVPVAGAIILDETYERCLLVKGWKGSSNWSFPRGKKNQDEEDDACAVREVFEETGFEVSKLLKKEEYVEMVFDEQRVRLYIIAGVKDDTVFAPLTKKEISEIAWHQLDELQSGFGDVTSRTSSGLRLYMVAPFLKSLKAWISAHQPPVAPRPHRSSKGCSVWRATGQTRTIFQGGLKHKECAVW</sequence>
<dbReference type="PROSITE" id="PS51462">
    <property type="entry name" value="NUDIX"/>
    <property type="match status" value="1"/>
</dbReference>
<dbReference type="GO" id="GO:0003723">
    <property type="term" value="F:RNA binding"/>
    <property type="evidence" value="ECO:0007669"/>
    <property type="project" value="UniProtKB-KW"/>
</dbReference>
<evidence type="ECO:0000256" key="7">
    <source>
        <dbReference type="ARBA" id="ARBA00022884"/>
    </source>
</evidence>
<evidence type="ECO:0000256" key="5">
    <source>
        <dbReference type="ARBA" id="ARBA00022723"/>
    </source>
</evidence>
<comment type="subcellular location">
    <subcellularLocation>
        <location evidence="2">Cytoplasm</location>
    </subcellularLocation>
</comment>